<feature type="domain" description="Ig-like" evidence="3">
    <location>
        <begin position="12"/>
        <end position="105"/>
    </location>
</feature>
<gene>
    <name evidence="4" type="ORF">QTP70_004994</name>
</gene>
<dbReference type="InterPro" id="IPR007110">
    <property type="entry name" value="Ig-like_dom"/>
</dbReference>
<reference evidence="4" key="1">
    <citation type="submission" date="2023-06" db="EMBL/GenBank/DDBJ databases">
        <title>Male Hemibagrus guttatus genome.</title>
        <authorList>
            <person name="Bian C."/>
        </authorList>
    </citation>
    <scope>NUCLEOTIDE SEQUENCE</scope>
    <source>
        <strain evidence="4">Male_cb2023</strain>
        <tissue evidence="4">Muscle</tissue>
    </source>
</reference>
<dbReference type="Gene3D" id="2.60.40.10">
    <property type="entry name" value="Immunoglobulins"/>
    <property type="match status" value="1"/>
</dbReference>
<dbReference type="CDD" id="cd00096">
    <property type="entry name" value="Ig"/>
    <property type="match status" value="1"/>
</dbReference>
<evidence type="ECO:0000256" key="2">
    <source>
        <dbReference type="SAM" id="Phobius"/>
    </source>
</evidence>
<comment type="caution">
    <text evidence="4">The sequence shown here is derived from an EMBL/GenBank/DDBJ whole genome shotgun (WGS) entry which is preliminary data.</text>
</comment>
<dbReference type="InterPro" id="IPR003599">
    <property type="entry name" value="Ig_sub"/>
</dbReference>
<dbReference type="InterPro" id="IPR000477">
    <property type="entry name" value="RT_dom"/>
</dbReference>
<dbReference type="PANTHER" id="PTHR47027">
    <property type="entry name" value="REVERSE TRANSCRIPTASE DOMAIN-CONTAINING PROTEIN"/>
    <property type="match status" value="1"/>
</dbReference>
<dbReference type="InterPro" id="IPR036179">
    <property type="entry name" value="Ig-like_dom_sf"/>
</dbReference>
<name>A0AAE0PPZ2_9TELE</name>
<dbReference type="AlphaFoldDB" id="A0AAE0PPZ2"/>
<dbReference type="Proteomes" id="UP001274896">
    <property type="component" value="Unassembled WGS sequence"/>
</dbReference>
<keyword evidence="2" id="KW-0472">Membrane</keyword>
<dbReference type="Pfam" id="PF13895">
    <property type="entry name" value="Ig_2"/>
    <property type="match status" value="1"/>
</dbReference>
<dbReference type="InterPro" id="IPR013783">
    <property type="entry name" value="Ig-like_fold"/>
</dbReference>
<feature type="transmembrane region" description="Helical" evidence="2">
    <location>
        <begin position="116"/>
        <end position="137"/>
    </location>
</feature>
<accession>A0AAE0PPZ2</accession>
<feature type="region of interest" description="Disordered" evidence="1">
    <location>
        <begin position="143"/>
        <end position="172"/>
    </location>
</feature>
<protein>
    <recommendedName>
        <fullName evidence="3">Ig-like domain-containing protein</fullName>
    </recommendedName>
</protein>
<feature type="compositionally biased region" description="Acidic residues" evidence="1">
    <location>
        <begin position="204"/>
        <end position="213"/>
    </location>
</feature>
<feature type="region of interest" description="Disordered" evidence="1">
    <location>
        <begin position="188"/>
        <end position="214"/>
    </location>
</feature>
<proteinExistence type="predicted"/>
<evidence type="ECO:0000313" key="5">
    <source>
        <dbReference type="Proteomes" id="UP001274896"/>
    </source>
</evidence>
<dbReference type="PROSITE" id="PS50835">
    <property type="entry name" value="IG_LIKE"/>
    <property type="match status" value="1"/>
</dbReference>
<dbReference type="PANTHER" id="PTHR47027:SF30">
    <property type="entry name" value="THAP-TYPE DOMAIN-CONTAINING PROTEIN"/>
    <property type="match status" value="1"/>
</dbReference>
<dbReference type="SMART" id="SM00409">
    <property type="entry name" value="IG"/>
    <property type="match status" value="1"/>
</dbReference>
<keyword evidence="2" id="KW-1133">Transmembrane helix</keyword>
<evidence type="ECO:0000259" key="3">
    <source>
        <dbReference type="PROSITE" id="PS50835"/>
    </source>
</evidence>
<evidence type="ECO:0000256" key="1">
    <source>
        <dbReference type="SAM" id="MobiDB-lite"/>
    </source>
</evidence>
<sequence length="389" mass="43689">MNPLILSGLADPTHRLIQLNCVLTQDRGWSVEYPDKLICAVRGFSVSIPCSYSYPQNHQFVWSKNNQRLNTSGPVLHFPALTVRDSGKYTCTWKTGETSGSETISLHVEDEDPERWLIWVIVLVIVGVSVFVSVAVIHNRRRKVKAPEENVGESGEKTRTKPQFSSQVSHVADEEMLNKEEVTYSSVQKKAATKGSQLNRDPQPDEEDEEDEGGVVYAPVWIKPNKATKQISRRNQGLEGVRFWDHRISSLIFADDVVLLASSGLDLQHALGRFAAECEAAGMRVSTSKSEAMVLDRKKVACTLQVGGEVLPQVEEFKYLGVLFTSEGRMDREIDRRIGAAAAVMRSMYRSVVVKKELSRKAKLSIYQSIYVPQSTLTYGHELWVMTER</sequence>
<keyword evidence="2" id="KW-0812">Transmembrane</keyword>
<dbReference type="Pfam" id="PF00078">
    <property type="entry name" value="RVT_1"/>
    <property type="match status" value="1"/>
</dbReference>
<feature type="non-terminal residue" evidence="4">
    <location>
        <position position="1"/>
    </location>
</feature>
<dbReference type="SUPFAM" id="SSF48726">
    <property type="entry name" value="Immunoglobulin"/>
    <property type="match status" value="1"/>
</dbReference>
<evidence type="ECO:0000313" key="4">
    <source>
        <dbReference type="EMBL" id="KAK3505834.1"/>
    </source>
</evidence>
<keyword evidence="5" id="KW-1185">Reference proteome</keyword>
<dbReference type="EMBL" id="JAUCMX010000490">
    <property type="protein sequence ID" value="KAK3505834.1"/>
    <property type="molecule type" value="Genomic_DNA"/>
</dbReference>
<organism evidence="4 5">
    <name type="scientific">Hemibagrus guttatus</name>
    <dbReference type="NCBI Taxonomy" id="175788"/>
    <lineage>
        <taxon>Eukaryota</taxon>
        <taxon>Metazoa</taxon>
        <taxon>Chordata</taxon>
        <taxon>Craniata</taxon>
        <taxon>Vertebrata</taxon>
        <taxon>Euteleostomi</taxon>
        <taxon>Actinopterygii</taxon>
        <taxon>Neopterygii</taxon>
        <taxon>Teleostei</taxon>
        <taxon>Ostariophysi</taxon>
        <taxon>Siluriformes</taxon>
        <taxon>Bagridae</taxon>
        <taxon>Hemibagrus</taxon>
    </lineage>
</organism>
<feature type="compositionally biased region" description="Polar residues" evidence="1">
    <location>
        <begin position="188"/>
        <end position="200"/>
    </location>
</feature>